<dbReference type="KEGG" id="ddi:DDB_G0274723"/>
<feature type="compositionally biased region" description="Low complexity" evidence="3">
    <location>
        <begin position="105"/>
        <end position="119"/>
    </location>
</feature>
<dbReference type="Pfam" id="PF21730">
    <property type="entry name" value="Vma22_CCDC115"/>
    <property type="match status" value="2"/>
</dbReference>
<dbReference type="PANTHER" id="PTHR31996:SF2">
    <property type="entry name" value="COILED-COIL DOMAIN-CONTAINING PROTEIN 115"/>
    <property type="match status" value="1"/>
</dbReference>
<evidence type="ECO:0000256" key="1">
    <source>
        <dbReference type="ARBA" id="ARBA00093634"/>
    </source>
</evidence>
<dbReference type="InterPro" id="IPR040357">
    <property type="entry name" value="Vma22/CCDC115"/>
</dbReference>
<organism evidence="4 5">
    <name type="scientific">Dictyostelium discoideum</name>
    <name type="common">Social amoeba</name>
    <dbReference type="NCBI Taxonomy" id="44689"/>
    <lineage>
        <taxon>Eukaryota</taxon>
        <taxon>Amoebozoa</taxon>
        <taxon>Evosea</taxon>
        <taxon>Eumycetozoa</taxon>
        <taxon>Dictyostelia</taxon>
        <taxon>Dictyosteliales</taxon>
        <taxon>Dictyosteliaceae</taxon>
        <taxon>Dictyostelium</taxon>
    </lineage>
</organism>
<keyword evidence="5" id="KW-1185">Reference proteome</keyword>
<feature type="compositionally biased region" description="Polar residues" evidence="3">
    <location>
        <begin position="90"/>
        <end position="104"/>
    </location>
</feature>
<dbReference type="GO" id="GO:0051082">
    <property type="term" value="F:unfolded protein binding"/>
    <property type="evidence" value="ECO:0000318"/>
    <property type="project" value="GO_Central"/>
</dbReference>
<dbReference type="PaxDb" id="44689-DDB0203270"/>
<proteinExistence type="predicted"/>
<keyword evidence="2" id="KW-0175">Coiled coil</keyword>
<dbReference type="GeneID" id="8619430"/>
<accession>Q555R1</accession>
<dbReference type="PANTHER" id="PTHR31996">
    <property type="entry name" value="COILED-COIL DOMAIN-CONTAINING PROTEIN 115"/>
    <property type="match status" value="1"/>
</dbReference>
<feature type="coiled-coil region" evidence="2">
    <location>
        <begin position="191"/>
        <end position="218"/>
    </location>
</feature>
<dbReference type="EMBL" id="AAFI02000012">
    <property type="protein sequence ID" value="EAL70254.1"/>
    <property type="molecule type" value="Genomic_DNA"/>
</dbReference>
<evidence type="ECO:0000256" key="3">
    <source>
        <dbReference type="SAM" id="MobiDB-lite"/>
    </source>
</evidence>
<dbReference type="HOGENOM" id="CLU_107415_0_1_1"/>
<feature type="compositionally biased region" description="Polar residues" evidence="3">
    <location>
        <begin position="133"/>
        <end position="149"/>
    </location>
</feature>
<feature type="region of interest" description="Disordered" evidence="3">
    <location>
        <begin position="90"/>
        <end position="189"/>
    </location>
</feature>
<dbReference type="RefSeq" id="XP_644002.1">
    <property type="nucleotide sequence ID" value="XM_638910.1"/>
</dbReference>
<dbReference type="AlphaFoldDB" id="Q555R1"/>
<dbReference type="VEuPathDB" id="AmoebaDB:DDB_G0274723"/>
<dbReference type="OMA" id="DPIYWFG"/>
<sequence length="267" mass="30996">MVSNKDGNEELIIEYLNEYEQLTILRDQFNENLKNGYFLISKSKYSMGQKSLGELQYPENMKPLFNVKIEDCKYSYDTKDDTFLSIQYNDNNKQAKSNNDSSIGNNKNSKEQSSSTTTTTRRRNVNSKEPIIKTSSNGVTTMGSLESLLNNCSTNDNSSDDDDDDESDTDEEDEDNDNSFENNPNLTEEEKQKIFQEKVKKQQQKKKLKANKKIIRKDPIYWFGISTPTSLKQSQSYFKQAINQSIEISNKLIKMEIIYKKYWEQNS</sequence>
<feature type="compositionally biased region" description="Acidic residues" evidence="3">
    <location>
        <begin position="158"/>
        <end position="178"/>
    </location>
</feature>
<dbReference type="STRING" id="44689.Q555R1"/>
<evidence type="ECO:0000313" key="4">
    <source>
        <dbReference type="EMBL" id="EAL70254.1"/>
    </source>
</evidence>
<dbReference type="dictyBase" id="DDB_G0274723"/>
<reference evidence="4 5" key="1">
    <citation type="journal article" date="2005" name="Nature">
        <title>The genome of the social amoeba Dictyostelium discoideum.</title>
        <authorList>
            <consortium name="The Dictyostelium discoideum Sequencing Consortium"/>
            <person name="Eichinger L."/>
            <person name="Pachebat J.A."/>
            <person name="Glockner G."/>
            <person name="Rajandream M.A."/>
            <person name="Sucgang R."/>
            <person name="Berriman M."/>
            <person name="Song J."/>
            <person name="Olsen R."/>
            <person name="Szafranski K."/>
            <person name="Xu Q."/>
            <person name="Tunggal B."/>
            <person name="Kummerfeld S."/>
            <person name="Madera M."/>
            <person name="Konfortov B.A."/>
            <person name="Rivero F."/>
            <person name="Bankier A.T."/>
            <person name="Lehmann R."/>
            <person name="Hamlin N."/>
            <person name="Davies R."/>
            <person name="Gaudet P."/>
            <person name="Fey P."/>
            <person name="Pilcher K."/>
            <person name="Chen G."/>
            <person name="Saunders D."/>
            <person name="Sodergren E."/>
            <person name="Davis P."/>
            <person name="Kerhornou A."/>
            <person name="Nie X."/>
            <person name="Hall N."/>
            <person name="Anjard C."/>
            <person name="Hemphill L."/>
            <person name="Bason N."/>
            <person name="Farbrother P."/>
            <person name="Desany B."/>
            <person name="Just E."/>
            <person name="Morio T."/>
            <person name="Rost R."/>
            <person name="Churcher C."/>
            <person name="Cooper J."/>
            <person name="Haydock S."/>
            <person name="van Driessche N."/>
            <person name="Cronin A."/>
            <person name="Goodhead I."/>
            <person name="Muzny D."/>
            <person name="Mourier T."/>
            <person name="Pain A."/>
            <person name="Lu M."/>
            <person name="Harper D."/>
            <person name="Lindsay R."/>
            <person name="Hauser H."/>
            <person name="James K."/>
            <person name="Quiles M."/>
            <person name="Madan Babu M."/>
            <person name="Saito T."/>
            <person name="Buchrieser C."/>
            <person name="Wardroper A."/>
            <person name="Felder M."/>
            <person name="Thangavelu M."/>
            <person name="Johnson D."/>
            <person name="Knights A."/>
            <person name="Loulseged H."/>
            <person name="Mungall K."/>
            <person name="Oliver K."/>
            <person name="Price C."/>
            <person name="Quail M.A."/>
            <person name="Urushihara H."/>
            <person name="Hernandez J."/>
            <person name="Rabbinowitsch E."/>
            <person name="Steffen D."/>
            <person name="Sanders M."/>
            <person name="Ma J."/>
            <person name="Kohara Y."/>
            <person name="Sharp S."/>
            <person name="Simmonds M."/>
            <person name="Spiegler S."/>
            <person name="Tivey A."/>
            <person name="Sugano S."/>
            <person name="White B."/>
            <person name="Walker D."/>
            <person name="Woodward J."/>
            <person name="Winckler T."/>
            <person name="Tanaka Y."/>
            <person name="Shaulsky G."/>
            <person name="Schleicher M."/>
            <person name="Weinstock G."/>
            <person name="Rosenthal A."/>
            <person name="Cox E.C."/>
            <person name="Chisholm R.L."/>
            <person name="Gibbs R."/>
            <person name="Loomis W.F."/>
            <person name="Platzer M."/>
            <person name="Kay R.R."/>
            <person name="Williams J."/>
            <person name="Dear P.H."/>
            <person name="Noegel A.A."/>
            <person name="Barrell B."/>
            <person name="Kuspa A."/>
        </authorList>
    </citation>
    <scope>NUCLEOTIDE SEQUENCE [LARGE SCALE GENOMIC DNA]</scope>
    <source>
        <strain evidence="4 5">AX4</strain>
    </source>
</reference>
<protein>
    <recommendedName>
        <fullName evidence="1">Vacuolar ATPase assembly protein VMA22</fullName>
    </recommendedName>
</protein>
<dbReference type="SMR" id="Q555R1"/>
<name>Q555R1_DICDI</name>
<gene>
    <name evidence="4" type="ORF">DDB_G0274723</name>
</gene>
<dbReference type="Proteomes" id="UP000002195">
    <property type="component" value="Unassembled WGS sequence"/>
</dbReference>
<comment type="caution">
    <text evidence="4">The sequence shown here is derived from an EMBL/GenBank/DDBJ whole genome shotgun (WGS) entry which is preliminary data.</text>
</comment>
<dbReference type="InParanoid" id="Q555R1"/>
<dbReference type="GO" id="GO:0070072">
    <property type="term" value="P:vacuolar proton-transporting V-type ATPase complex assembly"/>
    <property type="evidence" value="ECO:0007669"/>
    <property type="project" value="InterPro"/>
</dbReference>
<evidence type="ECO:0000256" key="2">
    <source>
        <dbReference type="SAM" id="Coils"/>
    </source>
</evidence>
<evidence type="ECO:0000313" key="5">
    <source>
        <dbReference type="Proteomes" id="UP000002195"/>
    </source>
</evidence>